<evidence type="ECO:0000313" key="6">
    <source>
        <dbReference type="Proteomes" id="UP000009336"/>
    </source>
</evidence>
<dbReference type="OrthoDB" id="9810918at2"/>
<dbReference type="EMBL" id="AKKL01000034">
    <property type="protein sequence ID" value="EKT60259.1"/>
    <property type="molecule type" value="Genomic_DNA"/>
</dbReference>
<feature type="region of interest" description="Disordered" evidence="1">
    <location>
        <begin position="342"/>
        <end position="389"/>
    </location>
</feature>
<keyword evidence="6" id="KW-1185">Reference proteome</keyword>
<evidence type="ECO:0000256" key="1">
    <source>
        <dbReference type="SAM" id="MobiDB-lite"/>
    </source>
</evidence>
<dbReference type="PANTHER" id="PTHR30373:SF2">
    <property type="entry name" value="UPF0603 PROTEIN YGCG"/>
    <property type="match status" value="1"/>
</dbReference>
<feature type="chain" id="PRO_5003921512" description="TPM domain-containing protein" evidence="3">
    <location>
        <begin position="21"/>
        <end position="389"/>
    </location>
</feature>
<organism evidence="5 6">
    <name type="scientific">Providencia burhodogranariea DSM 19968</name>
    <dbReference type="NCBI Taxonomy" id="1141662"/>
    <lineage>
        <taxon>Bacteria</taxon>
        <taxon>Pseudomonadati</taxon>
        <taxon>Pseudomonadota</taxon>
        <taxon>Gammaproteobacteria</taxon>
        <taxon>Enterobacterales</taxon>
        <taxon>Morganellaceae</taxon>
        <taxon>Providencia</taxon>
    </lineage>
</organism>
<feature type="transmembrane region" description="Helical" evidence="2">
    <location>
        <begin position="247"/>
        <end position="269"/>
    </location>
</feature>
<dbReference type="PANTHER" id="PTHR30373">
    <property type="entry name" value="UPF0603 PROTEIN YGCG"/>
    <property type="match status" value="1"/>
</dbReference>
<dbReference type="InterPro" id="IPR007621">
    <property type="entry name" value="TPM_dom"/>
</dbReference>
<dbReference type="PATRIC" id="fig|1141662.3.peg.2561"/>
<feature type="domain" description="TPM" evidence="4">
    <location>
        <begin position="33"/>
        <end position="158"/>
    </location>
</feature>
<dbReference type="eggNOG" id="COG1512">
    <property type="taxonomic scope" value="Bacteria"/>
</dbReference>
<feature type="compositionally biased region" description="Low complexity" evidence="1">
    <location>
        <begin position="342"/>
        <end position="372"/>
    </location>
</feature>
<comment type="caution">
    <text evidence="5">The sequence shown here is derived from an EMBL/GenBank/DDBJ whole genome shotgun (WGS) entry which is preliminary data.</text>
</comment>
<dbReference type="Pfam" id="PF04536">
    <property type="entry name" value="TPM_phosphatase"/>
    <property type="match status" value="1"/>
</dbReference>
<feature type="compositionally biased region" description="Gly residues" evidence="1">
    <location>
        <begin position="373"/>
        <end position="389"/>
    </location>
</feature>
<dbReference type="Gene3D" id="3.10.310.50">
    <property type="match status" value="1"/>
</dbReference>
<reference evidence="5 6" key="1">
    <citation type="journal article" date="2012" name="BMC Genomics">
        <title>Comparative genomics of bacteria in the genus Providencia isolated from wild Drosophila melanogaster.</title>
        <authorList>
            <person name="Galac M.R."/>
            <person name="Lazzaro B.P."/>
        </authorList>
    </citation>
    <scope>NUCLEOTIDE SEQUENCE [LARGE SCALE GENOMIC DNA]</scope>
    <source>
        <strain evidence="5 6">DSM 19968</strain>
    </source>
</reference>
<keyword evidence="2" id="KW-1133">Transmembrane helix</keyword>
<evidence type="ECO:0000256" key="2">
    <source>
        <dbReference type="SAM" id="Phobius"/>
    </source>
</evidence>
<accession>K8WI86</accession>
<evidence type="ECO:0000259" key="4">
    <source>
        <dbReference type="Pfam" id="PF04536"/>
    </source>
</evidence>
<feature type="transmembrane region" description="Helical" evidence="2">
    <location>
        <begin position="184"/>
        <end position="202"/>
    </location>
</feature>
<keyword evidence="2" id="KW-0812">Transmembrane</keyword>
<keyword evidence="2" id="KW-0472">Membrane</keyword>
<dbReference type="Proteomes" id="UP000009336">
    <property type="component" value="Unassembled WGS sequence"/>
</dbReference>
<name>K8WI86_9GAMM</name>
<proteinExistence type="predicted"/>
<evidence type="ECO:0000256" key="3">
    <source>
        <dbReference type="SAM" id="SignalP"/>
    </source>
</evidence>
<protein>
    <recommendedName>
        <fullName evidence="4">TPM domain-containing protein</fullName>
    </recommendedName>
</protein>
<dbReference type="AlphaFoldDB" id="K8WI86"/>
<keyword evidence="3" id="KW-0732">Signal</keyword>
<evidence type="ECO:0000313" key="5">
    <source>
        <dbReference type="EMBL" id="EKT60259.1"/>
    </source>
</evidence>
<gene>
    <name evidence="5" type="ORF">OOA_12620</name>
</gene>
<feature type="transmembrane region" description="Helical" evidence="2">
    <location>
        <begin position="281"/>
        <end position="309"/>
    </location>
</feature>
<sequence length="389" mass="43694">MTRKLFSLLFLLLFSFTANATLVSLPPLKTDRVIDSSKLLTTQQFQRLNNLLIDFENNRRDGSQFVLYIVPTIGNETIEQFASRAFNQWKIGKEGKDNGILLVVSTNDHKVRFEIGYGYEGILTDVLSGRIIRNDILPSFKSGNYYSGIERGLKHAMQVANSEPIEFDNSLIDLIPFKILQTHFTLIYLAIFSLIYAYKLIFGTRRLKKKINNEIALSEKKKTSRKRGYKIGAKQLKRLKKYLQYKYYFPTSLNMFGPVTLYTLAAIFFTQVYLDGLINPFMLILMIMLSIFFNIILMMIIFSLLNLLLPLFRQQKKEWNEICSLSRVGSPFYQSSVASRSSYRYSSGSSSSSSSYNSGSSGSSSSSSSRSSSGGGGGSSGGGGASGSW</sequence>
<feature type="signal peptide" evidence="3">
    <location>
        <begin position="1"/>
        <end position="20"/>
    </location>
</feature>
<dbReference type="HOGENOM" id="CLU_035211_2_3_6"/>
<dbReference type="STRING" id="1141662.OOA_12620"/>